<name>A0AAV2RF58_MEGNR</name>
<evidence type="ECO:0000313" key="1">
    <source>
        <dbReference type="EMBL" id="CAL4122606.1"/>
    </source>
</evidence>
<accession>A0AAV2RF58</accession>
<organism evidence="1 2">
    <name type="scientific">Meganyctiphanes norvegica</name>
    <name type="common">Northern krill</name>
    <name type="synonym">Thysanopoda norvegica</name>
    <dbReference type="NCBI Taxonomy" id="48144"/>
    <lineage>
        <taxon>Eukaryota</taxon>
        <taxon>Metazoa</taxon>
        <taxon>Ecdysozoa</taxon>
        <taxon>Arthropoda</taxon>
        <taxon>Crustacea</taxon>
        <taxon>Multicrustacea</taxon>
        <taxon>Malacostraca</taxon>
        <taxon>Eumalacostraca</taxon>
        <taxon>Eucarida</taxon>
        <taxon>Euphausiacea</taxon>
        <taxon>Euphausiidae</taxon>
        <taxon>Meganyctiphanes</taxon>
    </lineage>
</organism>
<sequence length="102" mass="11383">MNQGRGGGTTVVGNCFQLYFSNPIDHRSQHLATMGVTVFDSLDHIPPHLATMWVSFFESQNWTPTQLPIMFIWIWSDTTTVTLNGSKCFNDSRASTQSVDGV</sequence>
<keyword evidence="2" id="KW-1185">Reference proteome</keyword>
<comment type="caution">
    <text evidence="1">The sequence shown here is derived from an EMBL/GenBank/DDBJ whole genome shotgun (WGS) entry which is preliminary data.</text>
</comment>
<reference evidence="1 2" key="1">
    <citation type="submission" date="2024-05" db="EMBL/GenBank/DDBJ databases">
        <authorList>
            <person name="Wallberg A."/>
        </authorList>
    </citation>
    <scope>NUCLEOTIDE SEQUENCE [LARGE SCALE GENOMIC DNA]</scope>
</reference>
<proteinExistence type="predicted"/>
<gene>
    <name evidence="1" type="ORF">MNOR_LOCUS23328</name>
</gene>
<evidence type="ECO:0000313" key="2">
    <source>
        <dbReference type="Proteomes" id="UP001497623"/>
    </source>
</evidence>
<dbReference type="EMBL" id="CAXKWB010020468">
    <property type="protein sequence ID" value="CAL4122606.1"/>
    <property type="molecule type" value="Genomic_DNA"/>
</dbReference>
<dbReference type="AlphaFoldDB" id="A0AAV2RF58"/>
<dbReference type="Proteomes" id="UP001497623">
    <property type="component" value="Unassembled WGS sequence"/>
</dbReference>
<protein>
    <submittedName>
        <fullName evidence="1">Uncharacterized protein</fullName>
    </submittedName>
</protein>